<dbReference type="KEGG" id="caby:Cabys_3766"/>
<dbReference type="AlphaFoldDB" id="A0A1J1CCV6"/>
<proteinExistence type="predicted"/>
<gene>
    <name evidence="1" type="ORF">Cabys_3766</name>
</gene>
<name>A0A1J1CCV6_CALAY</name>
<organism evidence="1 2">
    <name type="scientific">Caldithrix abyssi DSM 13497</name>
    <dbReference type="NCBI Taxonomy" id="880073"/>
    <lineage>
        <taxon>Bacteria</taxon>
        <taxon>Pseudomonadati</taxon>
        <taxon>Calditrichota</taxon>
        <taxon>Calditrichia</taxon>
        <taxon>Calditrichales</taxon>
        <taxon>Calditrichaceae</taxon>
        <taxon>Caldithrix</taxon>
    </lineage>
</organism>
<sequence>MDLLNFSLKIICLIFFCDYFRNLRENYFAHVTVDFGCG</sequence>
<accession>A0A1J1CCV6</accession>
<evidence type="ECO:0000313" key="2">
    <source>
        <dbReference type="Proteomes" id="UP000183868"/>
    </source>
</evidence>
<dbReference type="Proteomes" id="UP000183868">
    <property type="component" value="Chromosome"/>
</dbReference>
<dbReference type="EMBL" id="CP018099">
    <property type="protein sequence ID" value="APF20511.1"/>
    <property type="molecule type" value="Genomic_DNA"/>
</dbReference>
<evidence type="ECO:0000313" key="1">
    <source>
        <dbReference type="EMBL" id="APF20511.1"/>
    </source>
</evidence>
<reference evidence="1 2" key="1">
    <citation type="submission" date="2016-11" db="EMBL/GenBank/DDBJ databases">
        <title>Genomic analysis of Caldithrix abyssi and proposal of a novel bacterial phylum Caldithrichaeota.</title>
        <authorList>
            <person name="Kublanov I."/>
            <person name="Sigalova O."/>
            <person name="Gavrilov S."/>
            <person name="Lebedinsky A."/>
            <person name="Ivanova N."/>
            <person name="Daum C."/>
            <person name="Reddy T."/>
            <person name="Klenk H.P."/>
            <person name="Goker M."/>
            <person name="Reva O."/>
            <person name="Miroshnichenko M."/>
            <person name="Kyprides N."/>
            <person name="Woyke T."/>
            <person name="Gelfand M."/>
        </authorList>
    </citation>
    <scope>NUCLEOTIDE SEQUENCE [LARGE SCALE GENOMIC DNA]</scope>
    <source>
        <strain evidence="1 2">LF13</strain>
    </source>
</reference>
<protein>
    <submittedName>
        <fullName evidence="1">Uncharacterized protein</fullName>
    </submittedName>
</protein>